<protein>
    <submittedName>
        <fullName evidence="9">Carbohydrate ABC transporter permease</fullName>
    </submittedName>
</protein>
<dbReference type="Gene3D" id="1.10.3720.10">
    <property type="entry name" value="MetI-like"/>
    <property type="match status" value="1"/>
</dbReference>
<dbReference type="PANTHER" id="PTHR43744:SF12">
    <property type="entry name" value="ABC TRANSPORTER PERMEASE PROTEIN MG189-RELATED"/>
    <property type="match status" value="1"/>
</dbReference>
<dbReference type="GO" id="GO:0055085">
    <property type="term" value="P:transmembrane transport"/>
    <property type="evidence" value="ECO:0007669"/>
    <property type="project" value="InterPro"/>
</dbReference>
<comment type="subcellular location">
    <subcellularLocation>
        <location evidence="1 7">Cell membrane</location>
        <topology evidence="1 7">Multi-pass membrane protein</topology>
    </subcellularLocation>
</comment>
<keyword evidence="2 7" id="KW-0813">Transport</keyword>
<comment type="caution">
    <text evidence="9">The sequence shown here is derived from an EMBL/GenBank/DDBJ whole genome shotgun (WGS) entry which is preliminary data.</text>
</comment>
<evidence type="ECO:0000313" key="9">
    <source>
        <dbReference type="EMBL" id="MBD1382243.1"/>
    </source>
</evidence>
<keyword evidence="5 7" id="KW-1133">Transmembrane helix</keyword>
<feature type="domain" description="ABC transmembrane type-1" evidence="8">
    <location>
        <begin position="88"/>
        <end position="277"/>
    </location>
</feature>
<feature type="transmembrane region" description="Helical" evidence="7">
    <location>
        <begin position="198"/>
        <end position="220"/>
    </location>
</feature>
<organism evidence="9 10">
    <name type="scientific">Metabacillus arenae</name>
    <dbReference type="NCBI Taxonomy" id="2771434"/>
    <lineage>
        <taxon>Bacteria</taxon>
        <taxon>Bacillati</taxon>
        <taxon>Bacillota</taxon>
        <taxon>Bacilli</taxon>
        <taxon>Bacillales</taxon>
        <taxon>Bacillaceae</taxon>
        <taxon>Metabacillus</taxon>
    </lineage>
</organism>
<evidence type="ECO:0000256" key="4">
    <source>
        <dbReference type="ARBA" id="ARBA00022692"/>
    </source>
</evidence>
<feature type="transmembrane region" description="Helical" evidence="7">
    <location>
        <begin position="23"/>
        <end position="46"/>
    </location>
</feature>
<reference evidence="9" key="1">
    <citation type="submission" date="2020-09" db="EMBL/GenBank/DDBJ databases">
        <title>A novel bacterium of genus Bacillus, isolated from South China Sea.</title>
        <authorList>
            <person name="Huang H."/>
            <person name="Mo K."/>
            <person name="Hu Y."/>
        </authorList>
    </citation>
    <scope>NUCLEOTIDE SEQUENCE</scope>
    <source>
        <strain evidence="9">IB182487</strain>
    </source>
</reference>
<evidence type="ECO:0000256" key="1">
    <source>
        <dbReference type="ARBA" id="ARBA00004651"/>
    </source>
</evidence>
<dbReference type="GO" id="GO:0005886">
    <property type="term" value="C:plasma membrane"/>
    <property type="evidence" value="ECO:0007669"/>
    <property type="project" value="UniProtKB-SubCell"/>
</dbReference>
<keyword evidence="4 7" id="KW-0812">Transmembrane</keyword>
<evidence type="ECO:0000313" key="10">
    <source>
        <dbReference type="Proteomes" id="UP000626844"/>
    </source>
</evidence>
<dbReference type="Pfam" id="PF00528">
    <property type="entry name" value="BPD_transp_1"/>
    <property type="match status" value="1"/>
</dbReference>
<feature type="transmembrane region" description="Helical" evidence="7">
    <location>
        <begin position="125"/>
        <end position="145"/>
    </location>
</feature>
<dbReference type="InterPro" id="IPR035906">
    <property type="entry name" value="MetI-like_sf"/>
</dbReference>
<dbReference type="PROSITE" id="PS50928">
    <property type="entry name" value="ABC_TM1"/>
    <property type="match status" value="1"/>
</dbReference>
<sequence>MEITTKSTPVYLQETKKNKNKSYFLIFLKYFLIIIASILMVLPFVWMLSASLKAESEIFGFPIKWIPEVFYWSNYTEVWTRYPFHLYYLNTIKIAVFTTILLVITSSLAGYAFSKIKFPERDKLFFLYLTTMMIPYQVMMIPQFMMMKELGLVNSHWSLILLGAFNPFGVFLFRQFFLSIPDELIEAARIDGLSEFGIYLKIILPLSKPAIATLVIFSFMHTWNDFLGPLIYLTSDHLYTLQLGMQYFVTSYNTEYALLMAAAVSAILPTILVYFFAQDHFVKGVASSGIKG</sequence>
<evidence type="ECO:0000256" key="7">
    <source>
        <dbReference type="RuleBase" id="RU363032"/>
    </source>
</evidence>
<dbReference type="AlphaFoldDB" id="A0A926NKF4"/>
<gene>
    <name evidence="9" type="ORF">IC621_18650</name>
</gene>
<feature type="transmembrane region" description="Helical" evidence="7">
    <location>
        <begin position="92"/>
        <end position="113"/>
    </location>
</feature>
<feature type="transmembrane region" description="Helical" evidence="7">
    <location>
        <begin position="256"/>
        <end position="277"/>
    </location>
</feature>
<evidence type="ECO:0000256" key="6">
    <source>
        <dbReference type="ARBA" id="ARBA00023136"/>
    </source>
</evidence>
<keyword evidence="3" id="KW-1003">Cell membrane</keyword>
<evidence type="ECO:0000256" key="2">
    <source>
        <dbReference type="ARBA" id="ARBA00022448"/>
    </source>
</evidence>
<keyword evidence="10" id="KW-1185">Reference proteome</keyword>
<dbReference type="InterPro" id="IPR000515">
    <property type="entry name" value="MetI-like"/>
</dbReference>
<dbReference type="CDD" id="cd06261">
    <property type="entry name" value="TM_PBP2"/>
    <property type="match status" value="1"/>
</dbReference>
<evidence type="ECO:0000259" key="8">
    <source>
        <dbReference type="PROSITE" id="PS50928"/>
    </source>
</evidence>
<comment type="similarity">
    <text evidence="7">Belongs to the binding-protein-dependent transport system permease family.</text>
</comment>
<dbReference type="RefSeq" id="WP_191160242.1">
    <property type="nucleotide sequence ID" value="NZ_JACXAI010000027.1"/>
</dbReference>
<feature type="transmembrane region" description="Helical" evidence="7">
    <location>
        <begin position="157"/>
        <end position="177"/>
    </location>
</feature>
<dbReference type="EMBL" id="JACXAI010000027">
    <property type="protein sequence ID" value="MBD1382243.1"/>
    <property type="molecule type" value="Genomic_DNA"/>
</dbReference>
<keyword evidence="6 7" id="KW-0472">Membrane</keyword>
<dbReference type="PANTHER" id="PTHR43744">
    <property type="entry name" value="ABC TRANSPORTER PERMEASE PROTEIN MG189-RELATED-RELATED"/>
    <property type="match status" value="1"/>
</dbReference>
<name>A0A926NKF4_9BACI</name>
<evidence type="ECO:0000256" key="3">
    <source>
        <dbReference type="ARBA" id="ARBA00022475"/>
    </source>
</evidence>
<accession>A0A926NKF4</accession>
<evidence type="ECO:0000256" key="5">
    <source>
        <dbReference type="ARBA" id="ARBA00022989"/>
    </source>
</evidence>
<dbReference type="SUPFAM" id="SSF161098">
    <property type="entry name" value="MetI-like"/>
    <property type="match status" value="1"/>
</dbReference>
<proteinExistence type="inferred from homology"/>
<dbReference type="Proteomes" id="UP000626844">
    <property type="component" value="Unassembled WGS sequence"/>
</dbReference>